<dbReference type="PRINTS" id="PR00387">
    <property type="entry name" value="PDIESTERASE1"/>
</dbReference>
<protein>
    <recommendedName>
        <fullName evidence="4">3',5'-cyclic-AMP phosphodiesterase</fullName>
        <ecNumber evidence="4">3.1.4.53</ecNumber>
    </recommendedName>
</protein>
<dbReference type="AlphaFoldDB" id="A0A8C4Q4W7"/>
<feature type="binding site" evidence="9">
    <location>
        <position position="339"/>
    </location>
    <ligand>
        <name>AMP</name>
        <dbReference type="ChEBI" id="CHEBI:456215"/>
    </ligand>
</feature>
<dbReference type="GeneTree" id="ENSGT00940000157658"/>
<evidence type="ECO:0000256" key="7">
    <source>
        <dbReference type="ARBA" id="ARBA00061458"/>
    </source>
</evidence>
<dbReference type="Ensembl" id="ENSEBUT00000010622.1">
    <property type="protein sequence ID" value="ENSEBUP00000010083.1"/>
    <property type="gene ID" value="ENSEBUG00000006479.1"/>
</dbReference>
<keyword evidence="5 10" id="KW-0479">Metal-binding</keyword>
<dbReference type="InterPro" id="IPR036971">
    <property type="entry name" value="PDEase_catalytic_dom_sf"/>
</dbReference>
<dbReference type="InterPro" id="IPR003607">
    <property type="entry name" value="HD/PDEase_dom"/>
</dbReference>
<dbReference type="FunFam" id="1.10.1300.10:FF:000004">
    <property type="entry name" value="Phosphodiesterase"/>
    <property type="match status" value="1"/>
</dbReference>
<evidence type="ECO:0000259" key="11">
    <source>
        <dbReference type="PROSITE" id="PS51845"/>
    </source>
</evidence>
<reference evidence="12" key="2">
    <citation type="submission" date="2025-09" db="UniProtKB">
        <authorList>
            <consortium name="Ensembl"/>
        </authorList>
    </citation>
    <scope>IDENTIFICATION</scope>
</reference>
<dbReference type="PROSITE" id="PS51845">
    <property type="entry name" value="PDEASE_I_2"/>
    <property type="match status" value="1"/>
</dbReference>
<dbReference type="InterPro" id="IPR002073">
    <property type="entry name" value="PDEase_catalytic_dom"/>
</dbReference>
<feature type="binding site" evidence="9">
    <location>
        <position position="288"/>
    </location>
    <ligand>
        <name>AMP</name>
        <dbReference type="ChEBI" id="CHEBI:456215"/>
    </ligand>
</feature>
<evidence type="ECO:0000256" key="1">
    <source>
        <dbReference type="ARBA" id="ARBA00000621"/>
    </source>
</evidence>
<accession>A0A8C4Q4W7</accession>
<feature type="binding site" evidence="10">
    <location>
        <position position="179"/>
    </location>
    <ligand>
        <name>Zn(2+)</name>
        <dbReference type="ChEBI" id="CHEBI:29105"/>
        <label>2</label>
    </ligand>
</feature>
<dbReference type="SUPFAM" id="SSF109604">
    <property type="entry name" value="HD-domain/PDEase-like"/>
    <property type="match status" value="1"/>
</dbReference>
<dbReference type="Proteomes" id="UP000694388">
    <property type="component" value="Unplaced"/>
</dbReference>
<dbReference type="CDD" id="cd00077">
    <property type="entry name" value="HDc"/>
    <property type="match status" value="1"/>
</dbReference>
<evidence type="ECO:0000256" key="6">
    <source>
        <dbReference type="ARBA" id="ARBA00022801"/>
    </source>
</evidence>
<evidence type="ECO:0000256" key="4">
    <source>
        <dbReference type="ARBA" id="ARBA00012276"/>
    </source>
</evidence>
<feature type="binding site" evidence="10">
    <location>
        <position position="179"/>
    </location>
    <ligand>
        <name>Zn(2+)</name>
        <dbReference type="ChEBI" id="CHEBI:29105"/>
        <label>1</label>
    </ligand>
</feature>
<evidence type="ECO:0000313" key="12">
    <source>
        <dbReference type="Ensembl" id="ENSEBUP00000010083.1"/>
    </source>
</evidence>
<feature type="binding site" evidence="10">
    <location>
        <position position="178"/>
    </location>
    <ligand>
        <name>Zn(2+)</name>
        <dbReference type="ChEBI" id="CHEBI:29105"/>
        <label>1</label>
    </ligand>
</feature>
<dbReference type="GO" id="GO:0007165">
    <property type="term" value="P:signal transduction"/>
    <property type="evidence" value="ECO:0007669"/>
    <property type="project" value="InterPro"/>
</dbReference>
<evidence type="ECO:0000256" key="5">
    <source>
        <dbReference type="ARBA" id="ARBA00022723"/>
    </source>
</evidence>
<evidence type="ECO:0000256" key="8">
    <source>
        <dbReference type="PIRSR" id="PIRSR623088-1"/>
    </source>
</evidence>
<feature type="binding site" evidence="9">
    <location>
        <position position="179"/>
    </location>
    <ligand>
        <name>AMP</name>
        <dbReference type="ChEBI" id="CHEBI:456215"/>
    </ligand>
</feature>
<organism evidence="12 13">
    <name type="scientific">Eptatretus burgeri</name>
    <name type="common">Inshore hagfish</name>
    <dbReference type="NCBI Taxonomy" id="7764"/>
    <lineage>
        <taxon>Eukaryota</taxon>
        <taxon>Metazoa</taxon>
        <taxon>Chordata</taxon>
        <taxon>Craniata</taxon>
        <taxon>Vertebrata</taxon>
        <taxon>Cyclostomata</taxon>
        <taxon>Myxini</taxon>
        <taxon>Myxiniformes</taxon>
        <taxon>Myxinidae</taxon>
        <taxon>Eptatretinae</taxon>
        <taxon>Eptatretus</taxon>
    </lineage>
</organism>
<comment type="catalytic activity">
    <reaction evidence="1">
        <text>3',5'-cyclic AMP + H2O = AMP + H(+)</text>
        <dbReference type="Rhea" id="RHEA:25277"/>
        <dbReference type="ChEBI" id="CHEBI:15377"/>
        <dbReference type="ChEBI" id="CHEBI:15378"/>
        <dbReference type="ChEBI" id="CHEBI:58165"/>
        <dbReference type="ChEBI" id="CHEBI:456215"/>
        <dbReference type="EC" id="3.1.4.53"/>
    </reaction>
</comment>
<comment type="cofactor">
    <cofactor evidence="2">
        <name>a divalent metal cation</name>
        <dbReference type="ChEBI" id="CHEBI:60240"/>
    </cofactor>
</comment>
<dbReference type="Gene3D" id="1.10.1300.10">
    <property type="entry name" value="3'5'-cyclic nucleotide phosphodiesterase, catalytic domain"/>
    <property type="match status" value="1"/>
</dbReference>
<evidence type="ECO:0000256" key="2">
    <source>
        <dbReference type="ARBA" id="ARBA00001968"/>
    </source>
</evidence>
<feature type="binding site" evidence="9">
    <location>
        <begin position="138"/>
        <end position="142"/>
    </location>
    <ligand>
        <name>AMP</name>
        <dbReference type="ChEBI" id="CHEBI:456215"/>
    </ligand>
</feature>
<evidence type="ECO:0000256" key="9">
    <source>
        <dbReference type="PIRSR" id="PIRSR623088-2"/>
    </source>
</evidence>
<evidence type="ECO:0000313" key="13">
    <source>
        <dbReference type="Proteomes" id="UP000694388"/>
    </source>
</evidence>
<dbReference type="Pfam" id="PF00233">
    <property type="entry name" value="PDEase_I"/>
    <property type="match status" value="1"/>
</dbReference>
<evidence type="ECO:0000256" key="10">
    <source>
        <dbReference type="PIRSR" id="PIRSR623088-3"/>
    </source>
</evidence>
<dbReference type="OMA" id="RHTIHET"/>
<dbReference type="EC" id="3.1.4.53" evidence="4"/>
<keyword evidence="13" id="KW-1185">Reference proteome</keyword>
<keyword evidence="6" id="KW-0378">Hydrolase</keyword>
<comment type="similarity">
    <text evidence="7">Belongs to the cyclic nucleotide phosphodiesterase family. PDE7 subfamily.</text>
</comment>
<feature type="binding site" evidence="10">
    <location>
        <position position="288"/>
    </location>
    <ligand>
        <name>Zn(2+)</name>
        <dbReference type="ChEBI" id="CHEBI:29105"/>
        <label>1</label>
    </ligand>
</feature>
<dbReference type="GO" id="GO:0046872">
    <property type="term" value="F:metal ion binding"/>
    <property type="evidence" value="ECO:0007669"/>
    <property type="project" value="UniProtKB-KW"/>
</dbReference>
<feature type="binding site" evidence="10">
    <location>
        <position position="142"/>
    </location>
    <ligand>
        <name>Zn(2+)</name>
        <dbReference type="ChEBI" id="CHEBI:29105"/>
        <label>1</label>
    </ligand>
</feature>
<proteinExistence type="inferred from homology"/>
<evidence type="ECO:0000256" key="3">
    <source>
        <dbReference type="ARBA" id="ARBA00004703"/>
    </source>
</evidence>
<sequence>MTDAGQCVRRASHPTAALGIIFPLDERVHDGQTPSHRRLTKRICVAEPAPGPTHVLPIPAWLDCDHVGLALCMLKNVSSWNFDMFLFNRLTHGNALACLVSHLFHLHGLLKYFRLDPMKLRKFLVLVQEDYHRRNPYHNAVHAADVTQAIHCYISEAKLARTMRPQEVMLGLLAAAVHDIDHPGVNLTFLRNTGHYLARVQRGSSVLENHHWRSTLARLRESEVFEHLVIAERHELEACLQSLILATDISRQSEFLSRFQLLMEHGALDMTDAAQRHLILQISLKCADISNPCRPWHVSHRWGERVCEEFFRQGDLERRSRMPISSLCDRYTDTIPTIQIGFMTHVAMPLFEAWAQFMDTHLSRSLLCNLVRNRHRWQQLQHGWNGGSNGCQQQDNTPRSWHNTFLVRW</sequence>
<comment type="pathway">
    <text evidence="3">Purine metabolism; 3',5'-cyclic AMP degradation; AMP from 3',5'-cyclic AMP: step 1/1.</text>
</comment>
<dbReference type="GO" id="GO:0004115">
    <property type="term" value="F:3',5'-cyclic-AMP phosphodiesterase activity"/>
    <property type="evidence" value="ECO:0007669"/>
    <property type="project" value="UniProtKB-EC"/>
</dbReference>
<feature type="active site" description="Proton donor" evidence="8">
    <location>
        <position position="138"/>
    </location>
</feature>
<reference evidence="12" key="1">
    <citation type="submission" date="2025-08" db="UniProtKB">
        <authorList>
            <consortium name="Ensembl"/>
        </authorList>
    </citation>
    <scope>IDENTIFICATION</scope>
</reference>
<feature type="domain" description="PDEase" evidence="11">
    <location>
        <begin position="62"/>
        <end position="384"/>
    </location>
</feature>
<dbReference type="PANTHER" id="PTHR11347">
    <property type="entry name" value="CYCLIC NUCLEOTIDE PHOSPHODIESTERASE"/>
    <property type="match status" value="1"/>
</dbReference>
<name>A0A8C4Q4W7_EPTBU</name>
<dbReference type="InterPro" id="IPR023088">
    <property type="entry name" value="PDEase"/>
</dbReference>
<dbReference type="SMART" id="SM00471">
    <property type="entry name" value="HDc"/>
    <property type="match status" value="1"/>
</dbReference>